<dbReference type="OrthoDB" id="70327at2157"/>
<feature type="domain" description="Pterin-binding" evidence="2">
    <location>
        <begin position="136"/>
        <end position="365"/>
    </location>
</feature>
<keyword evidence="1" id="KW-0175">Coiled coil</keyword>
<gene>
    <name evidence="4" type="ORF">GCM10007116_01810</name>
    <name evidence="3" type="ORF">HS1genome_1376</name>
</gene>
<reference evidence="4" key="4">
    <citation type="submission" date="2020-09" db="EMBL/GenBank/DDBJ databases">
        <authorList>
            <person name="Sun Q."/>
            <person name="Ohkuma M."/>
        </authorList>
    </citation>
    <scope>NUCLEOTIDE SEQUENCE</scope>
    <source>
        <strain evidence="4">JCM 31740</strain>
    </source>
</reference>
<dbReference type="InterPro" id="IPR025595">
    <property type="entry name" value="PterinBD-DUF4346"/>
</dbReference>
<dbReference type="PROSITE" id="PS50972">
    <property type="entry name" value="PTERIN_BINDING"/>
    <property type="match status" value="1"/>
</dbReference>
<dbReference type="SUPFAM" id="SSF51717">
    <property type="entry name" value="Dihydropteroate synthetase-like"/>
    <property type="match status" value="1"/>
</dbReference>
<evidence type="ECO:0000313" key="5">
    <source>
        <dbReference type="Proteomes" id="UP000276741"/>
    </source>
</evidence>
<dbReference type="KEGG" id="sacd:HS1genome_1376"/>
<dbReference type="NCBIfam" id="TIGR00284">
    <property type="entry name" value="dihydropteroate synthase-like protein"/>
    <property type="match status" value="1"/>
</dbReference>
<protein>
    <submittedName>
        <fullName evidence="3">Dihydropteroate synthase</fullName>
    </submittedName>
</protein>
<dbReference type="InterPro" id="IPR045406">
    <property type="entry name" value="DUF6513"/>
</dbReference>
<dbReference type="AlphaFoldDB" id="A0A348B485"/>
<reference evidence="5" key="2">
    <citation type="submission" date="2018-04" db="EMBL/GenBank/DDBJ databases">
        <title>Complete genome sequence of Sulfodiicoccus acidiphilus strain HS-1.</title>
        <authorList>
            <person name="Sakai H.D."/>
            <person name="Kurosawa N."/>
        </authorList>
    </citation>
    <scope>NUCLEOTIDE SEQUENCE [LARGE SCALE GENOMIC DNA]</scope>
    <source>
        <strain evidence="5">HS-1</strain>
    </source>
</reference>
<dbReference type="GeneID" id="38666892"/>
<reference evidence="3" key="3">
    <citation type="journal article" date="2019" name="BMC Res. Notes">
        <title>Complete genome sequence of the Sulfodiicoccus acidiphilus strain HS-1T, the first crenarchaeon that lacks polB3, isolated from an acidic hot spring in Ohwaku-dani, Hakone, Japan.</title>
        <authorList>
            <person name="Sakai H.D."/>
            <person name="Kurosawa N."/>
        </authorList>
    </citation>
    <scope>NUCLEOTIDE SEQUENCE</scope>
    <source>
        <strain evidence="3">HS-1</strain>
    </source>
</reference>
<organism evidence="3 5">
    <name type="scientific">Sulfodiicoccus acidiphilus</name>
    <dbReference type="NCBI Taxonomy" id="1670455"/>
    <lineage>
        <taxon>Archaea</taxon>
        <taxon>Thermoproteota</taxon>
        <taxon>Thermoprotei</taxon>
        <taxon>Sulfolobales</taxon>
        <taxon>Sulfolobaceae</taxon>
        <taxon>Sulfodiicoccus</taxon>
    </lineage>
</organism>
<accession>A0A348B485</accession>
<evidence type="ECO:0000256" key="1">
    <source>
        <dbReference type="SAM" id="Coils"/>
    </source>
</evidence>
<dbReference type="Pfam" id="PF20123">
    <property type="entry name" value="DUF6513"/>
    <property type="match status" value="1"/>
</dbReference>
<sequence>MRVLLVTGKLAERAVREAASRVRGAEVEVKVLDYPVAALMTAKYVAEKLKGVDGNFDYIVVPGLVFGDVSVVERSTGVRTVKGSQDAYDIPVVIEALKRGLPLSSLEPADAVIARIRLSDLRKEIAEMENSAEYAFEQDGLKIPISPPPFRIFLELDVKWDEERVKREALRVRDYVDVVVVGTPAGSDDPDSLSRKVKTLVDLGFRVGVDSASPNELKAGVRAGAGFVFNLNETNLDLLEEAKDATFIVAPTYPEERAKRCLSIFRDAQRRGYRKLILDPVLSPPVLGTFQSLTEYAQVRKELPNVPTLMGVLNVTELIDADSHGVNALMATLAQELGVGNLLTMDKGRTRWSAWELRTATSMVSLAHVRRKPPKDIGVDLLILKDREREDREFLHADQVIEVSEIEPKMDRGFVRIGLEDDKLALVFNDGNHRRKVKLMSENALSLGRALVRSVSMDPEHALYVGYELAKAEMALQLGKRYAQDSPLFRVRMK</sequence>
<dbReference type="EMBL" id="BMQS01000002">
    <property type="protein sequence ID" value="GGT87538.1"/>
    <property type="molecule type" value="Genomic_DNA"/>
</dbReference>
<dbReference type="Proteomes" id="UP000616143">
    <property type="component" value="Unassembled WGS sequence"/>
</dbReference>
<feature type="coiled-coil region" evidence="1">
    <location>
        <begin position="111"/>
        <end position="138"/>
    </location>
</feature>
<evidence type="ECO:0000313" key="4">
    <source>
        <dbReference type="EMBL" id="GGT87538.1"/>
    </source>
</evidence>
<dbReference type="Pfam" id="PF14251">
    <property type="entry name" value="PterinBD-DUF4346"/>
    <property type="match status" value="1"/>
</dbReference>
<name>A0A348B485_9CREN</name>
<dbReference type="EMBL" id="AP018553">
    <property type="protein sequence ID" value="BBD72987.1"/>
    <property type="molecule type" value="Genomic_DNA"/>
</dbReference>
<reference evidence="4" key="1">
    <citation type="journal article" date="2014" name="Int. J. Syst. Evol. Microbiol.">
        <title>Complete genome sequence of Corynebacterium casei LMG S-19264T (=DSM 44701T), isolated from a smear-ripened cheese.</title>
        <authorList>
            <consortium name="US DOE Joint Genome Institute (JGI-PGF)"/>
            <person name="Walter F."/>
            <person name="Albersmeier A."/>
            <person name="Kalinowski J."/>
            <person name="Ruckert C."/>
        </authorList>
    </citation>
    <scope>NUCLEOTIDE SEQUENCE</scope>
    <source>
        <strain evidence="4">JCM 31740</strain>
    </source>
</reference>
<evidence type="ECO:0000259" key="2">
    <source>
        <dbReference type="PROSITE" id="PS50972"/>
    </source>
</evidence>
<dbReference type="InterPro" id="IPR011005">
    <property type="entry name" value="Dihydropteroate_synth-like_sf"/>
</dbReference>
<dbReference type="Proteomes" id="UP000276741">
    <property type="component" value="Chromosome"/>
</dbReference>
<dbReference type="InterPro" id="IPR000489">
    <property type="entry name" value="Pterin-binding_dom"/>
</dbReference>
<evidence type="ECO:0000313" key="3">
    <source>
        <dbReference type="EMBL" id="BBD72987.1"/>
    </source>
</evidence>
<proteinExistence type="predicted"/>
<dbReference type="GO" id="GO:0042558">
    <property type="term" value="P:pteridine-containing compound metabolic process"/>
    <property type="evidence" value="ECO:0007669"/>
    <property type="project" value="InterPro"/>
</dbReference>
<dbReference type="RefSeq" id="WP_126450172.1">
    <property type="nucleotide sequence ID" value="NZ_AP018553.1"/>
</dbReference>
<dbReference type="InterPro" id="IPR005236">
    <property type="entry name" value="Dihydropt_synth"/>
</dbReference>
<keyword evidence="5" id="KW-1185">Reference proteome</keyword>